<dbReference type="GO" id="GO:0080120">
    <property type="term" value="P:CAAX-box protein maturation"/>
    <property type="evidence" value="ECO:0007669"/>
    <property type="project" value="UniProtKB-ARBA"/>
</dbReference>
<evidence type="ECO:0000313" key="4">
    <source>
        <dbReference type="Proteomes" id="UP000595221"/>
    </source>
</evidence>
<feature type="transmembrane region" description="Helical" evidence="1">
    <location>
        <begin position="129"/>
        <end position="148"/>
    </location>
</feature>
<dbReference type="Pfam" id="PF02517">
    <property type="entry name" value="Rce1-like"/>
    <property type="match status" value="1"/>
</dbReference>
<dbReference type="GO" id="GO:0004175">
    <property type="term" value="F:endopeptidase activity"/>
    <property type="evidence" value="ECO:0007669"/>
    <property type="project" value="UniProtKB-ARBA"/>
</dbReference>
<keyword evidence="3" id="KW-0482">Metalloprotease</keyword>
<protein>
    <submittedName>
        <fullName evidence="3">CPBP family intramembrane metalloprotease</fullName>
    </submittedName>
</protein>
<name>A0A7T4MVC4_9MICC</name>
<evidence type="ECO:0000259" key="2">
    <source>
        <dbReference type="Pfam" id="PF02517"/>
    </source>
</evidence>
<keyword evidence="1" id="KW-1133">Transmembrane helix</keyword>
<accession>A0A7T4MVC4</accession>
<evidence type="ECO:0000256" key="1">
    <source>
        <dbReference type="SAM" id="Phobius"/>
    </source>
</evidence>
<keyword evidence="1" id="KW-0812">Transmembrane</keyword>
<dbReference type="InterPro" id="IPR003675">
    <property type="entry name" value="Rce1/LyrA-like_dom"/>
</dbReference>
<feature type="domain" description="CAAX prenyl protease 2/Lysostaphin resistance protein A-like" evidence="2">
    <location>
        <begin position="122"/>
        <end position="210"/>
    </location>
</feature>
<gene>
    <name evidence="3" type="ORF">I6H58_04595</name>
</gene>
<reference evidence="3 4" key="1">
    <citation type="submission" date="2020-12" db="EMBL/GenBank/DDBJ databases">
        <title>FDA dAtabase for Regulatory Grade micrObial Sequences (FDA-ARGOS): Supporting development and validation of Infectious Disease Dx tests.</title>
        <authorList>
            <person name="Sproer C."/>
            <person name="Gronow S."/>
            <person name="Severitt S."/>
            <person name="Schroder I."/>
            <person name="Tallon L."/>
            <person name="Sadzewicz L."/>
            <person name="Zhao X."/>
            <person name="Boylan J."/>
            <person name="Ott S."/>
            <person name="Bowen H."/>
            <person name="Vavikolanu K."/>
            <person name="Mehta A."/>
            <person name="Aluvathingal J."/>
            <person name="Nadendla S."/>
            <person name="Lowell S."/>
            <person name="Myers T."/>
            <person name="Yan Y."/>
            <person name="Sichtig H."/>
        </authorList>
    </citation>
    <scope>NUCLEOTIDE SEQUENCE [LARGE SCALE GENOMIC DNA]</scope>
    <source>
        <strain evidence="3 4">FDAARGOS_1001</strain>
    </source>
</reference>
<feature type="transmembrane region" description="Helical" evidence="1">
    <location>
        <begin position="228"/>
        <end position="249"/>
    </location>
</feature>
<proteinExistence type="predicted"/>
<keyword evidence="3" id="KW-0645">Protease</keyword>
<sequence length="267" mass="29103">MMWFLAYGPNTFVALGLMVHPVESTPWAITKETVVDTVAPVLLVLGVMPAVWLICDRVCGQTWPRLGVVPRWNRWELVWIPASFLLACGAGRILTLVNDLAAHLVPDQVHRYRETGLDQGDFPMLTTSMLISGPAEEIILVPALILLLRQGGARPWVAVMIAVAARVGIHLYYGWPMIFGWGIWALLLIAIWRVTGTVLGAILAHALNNLTASMQLTGIPGGDALADIYTVLGWVGIAAFLPLCAWLFLQWQHDRKSVPAADAGASA</sequence>
<evidence type="ECO:0000313" key="3">
    <source>
        <dbReference type="EMBL" id="QQC60207.1"/>
    </source>
</evidence>
<keyword evidence="3" id="KW-0378">Hydrolase</keyword>
<organism evidence="3 4">
    <name type="scientific">Rothia kristinae</name>
    <dbReference type="NCBI Taxonomy" id="37923"/>
    <lineage>
        <taxon>Bacteria</taxon>
        <taxon>Bacillati</taxon>
        <taxon>Actinomycetota</taxon>
        <taxon>Actinomycetes</taxon>
        <taxon>Micrococcales</taxon>
        <taxon>Micrococcaceae</taxon>
        <taxon>Rothia</taxon>
    </lineage>
</organism>
<dbReference type="GO" id="GO:0008237">
    <property type="term" value="F:metallopeptidase activity"/>
    <property type="evidence" value="ECO:0007669"/>
    <property type="project" value="UniProtKB-KW"/>
</dbReference>
<keyword evidence="1" id="KW-0472">Membrane</keyword>
<dbReference type="Proteomes" id="UP000595221">
    <property type="component" value="Chromosome"/>
</dbReference>
<feature type="transmembrane region" description="Helical" evidence="1">
    <location>
        <begin position="34"/>
        <end position="55"/>
    </location>
</feature>
<dbReference type="EMBL" id="CP066078">
    <property type="protein sequence ID" value="QQC60207.1"/>
    <property type="molecule type" value="Genomic_DNA"/>
</dbReference>
<feature type="transmembrane region" description="Helical" evidence="1">
    <location>
        <begin position="76"/>
        <end position="97"/>
    </location>
</feature>
<dbReference type="GO" id="GO:0006508">
    <property type="term" value="P:proteolysis"/>
    <property type="evidence" value="ECO:0007669"/>
    <property type="project" value="UniProtKB-KW"/>
</dbReference>
<dbReference type="AlphaFoldDB" id="A0A7T4MVC4"/>